<gene>
    <name evidence="1" type="ORF">ABID49_002362</name>
</gene>
<comment type="caution">
    <text evidence="1">The sequence shown here is derived from an EMBL/GenBank/DDBJ whole genome shotgun (WGS) entry which is preliminary data.</text>
</comment>
<dbReference type="InterPro" id="IPR038449">
    <property type="entry name" value="SirA_sf"/>
</dbReference>
<accession>A0ABV2GE91</accession>
<dbReference type="Pfam" id="PF10747">
    <property type="entry name" value="SirA"/>
    <property type="match status" value="1"/>
</dbReference>
<dbReference type="EMBL" id="JBEPLW010000023">
    <property type="protein sequence ID" value="MET3576444.1"/>
    <property type="molecule type" value="Genomic_DNA"/>
</dbReference>
<reference evidence="1 2" key="1">
    <citation type="submission" date="2024-06" db="EMBL/GenBank/DDBJ databases">
        <title>Genomic Encyclopedia of Type Strains, Phase IV (KMG-IV): sequencing the most valuable type-strain genomes for metagenomic binning, comparative biology and taxonomic classification.</title>
        <authorList>
            <person name="Goeker M."/>
        </authorList>
    </citation>
    <scope>NUCLEOTIDE SEQUENCE [LARGE SCALE GENOMIC DNA]</scope>
    <source>
        <strain evidence="1 2">DSM 26128</strain>
    </source>
</reference>
<dbReference type="InterPro" id="IPR019683">
    <property type="entry name" value="SirA"/>
</dbReference>
<evidence type="ECO:0000313" key="2">
    <source>
        <dbReference type="Proteomes" id="UP001549099"/>
    </source>
</evidence>
<sequence>MRVYTIYEVKGDHRSFVIGRESLLEEMLGGDHGSRPVHREDGREVRYLCRPICREAVSEALMGRLDGRFPEMGRDGEELIFHHPVKGTIRIGFGPYSLTVGCEGTRMLDLDLFAGLAGVSGHYFAVREGSRECGWLKPVRFWESGFVSIRELCGNSSR</sequence>
<dbReference type="Gene3D" id="3.30.310.250">
    <property type="entry name" value="Sporulation inhibitor of replication protein SirA"/>
    <property type="match status" value="1"/>
</dbReference>
<protein>
    <submittedName>
        <fullName evidence="1">Uncharacterized protein</fullName>
    </submittedName>
</protein>
<keyword evidence="2" id="KW-1185">Reference proteome</keyword>
<organism evidence="1 2">
    <name type="scientific">Bhargavaea ullalensis</name>
    <dbReference type="NCBI Taxonomy" id="1265685"/>
    <lineage>
        <taxon>Bacteria</taxon>
        <taxon>Bacillati</taxon>
        <taxon>Bacillota</taxon>
        <taxon>Bacilli</taxon>
        <taxon>Bacillales</taxon>
        <taxon>Caryophanaceae</taxon>
        <taxon>Bhargavaea</taxon>
    </lineage>
</organism>
<dbReference type="Proteomes" id="UP001549099">
    <property type="component" value="Unassembled WGS sequence"/>
</dbReference>
<name>A0ABV2GE91_9BACL</name>
<proteinExistence type="predicted"/>
<evidence type="ECO:0000313" key="1">
    <source>
        <dbReference type="EMBL" id="MET3576444.1"/>
    </source>
</evidence>
<dbReference type="RefSeq" id="WP_354198496.1">
    <property type="nucleotide sequence ID" value="NZ_JBEPLW010000023.1"/>
</dbReference>